<accession>A0ABW0P8R4</accession>
<dbReference type="InterPro" id="IPR036388">
    <property type="entry name" value="WH-like_DNA-bd_sf"/>
</dbReference>
<evidence type="ECO:0000256" key="2">
    <source>
        <dbReference type="ARBA" id="ARBA00023125"/>
    </source>
</evidence>
<organism evidence="5 6">
    <name type="scientific">Bosea massiliensis</name>
    <dbReference type="NCBI Taxonomy" id="151419"/>
    <lineage>
        <taxon>Bacteria</taxon>
        <taxon>Pseudomonadati</taxon>
        <taxon>Pseudomonadota</taxon>
        <taxon>Alphaproteobacteria</taxon>
        <taxon>Hyphomicrobiales</taxon>
        <taxon>Boseaceae</taxon>
        <taxon>Bosea</taxon>
    </lineage>
</organism>
<dbReference type="InterPro" id="IPR000792">
    <property type="entry name" value="Tscrpt_reg_LuxR_C"/>
</dbReference>
<keyword evidence="1" id="KW-0805">Transcription regulation</keyword>
<dbReference type="PRINTS" id="PR00038">
    <property type="entry name" value="HTHLUXR"/>
</dbReference>
<keyword evidence="6" id="KW-1185">Reference proteome</keyword>
<comment type="caution">
    <text evidence="5">The sequence shown here is derived from an EMBL/GenBank/DDBJ whole genome shotgun (WGS) entry which is preliminary data.</text>
</comment>
<keyword evidence="2" id="KW-0238">DNA-binding</keyword>
<dbReference type="PROSITE" id="PS50043">
    <property type="entry name" value="HTH_LUXR_2"/>
    <property type="match status" value="1"/>
</dbReference>
<proteinExistence type="predicted"/>
<gene>
    <name evidence="5" type="ORF">ACFPN9_27735</name>
</gene>
<dbReference type="PANTHER" id="PTHR44688">
    <property type="entry name" value="DNA-BINDING TRANSCRIPTIONAL ACTIVATOR DEVR_DOSR"/>
    <property type="match status" value="1"/>
</dbReference>
<dbReference type="Proteomes" id="UP001596060">
    <property type="component" value="Unassembled WGS sequence"/>
</dbReference>
<dbReference type="SUPFAM" id="SSF46894">
    <property type="entry name" value="C-terminal effector domain of the bipartite response regulators"/>
    <property type="match status" value="1"/>
</dbReference>
<dbReference type="EMBL" id="JBHSLU010000134">
    <property type="protein sequence ID" value="MFC5509026.1"/>
    <property type="molecule type" value="Genomic_DNA"/>
</dbReference>
<dbReference type="Gene3D" id="1.10.10.10">
    <property type="entry name" value="Winged helix-like DNA-binding domain superfamily/Winged helix DNA-binding domain"/>
    <property type="match status" value="1"/>
</dbReference>
<evidence type="ECO:0000259" key="4">
    <source>
        <dbReference type="PROSITE" id="PS50043"/>
    </source>
</evidence>
<dbReference type="CDD" id="cd06170">
    <property type="entry name" value="LuxR_C_like"/>
    <property type="match status" value="1"/>
</dbReference>
<evidence type="ECO:0000256" key="3">
    <source>
        <dbReference type="ARBA" id="ARBA00023163"/>
    </source>
</evidence>
<dbReference type="Pfam" id="PF00196">
    <property type="entry name" value="GerE"/>
    <property type="match status" value="1"/>
</dbReference>
<dbReference type="PANTHER" id="PTHR44688:SF16">
    <property type="entry name" value="DNA-BINDING TRANSCRIPTIONAL ACTIVATOR DEVR_DOSR"/>
    <property type="match status" value="1"/>
</dbReference>
<evidence type="ECO:0000313" key="5">
    <source>
        <dbReference type="EMBL" id="MFC5509026.1"/>
    </source>
</evidence>
<dbReference type="InterPro" id="IPR016032">
    <property type="entry name" value="Sig_transdc_resp-reg_C-effctor"/>
</dbReference>
<protein>
    <submittedName>
        <fullName evidence="5">Helix-turn-helix transcriptional regulator</fullName>
    </submittedName>
</protein>
<name>A0ABW0P8R4_9HYPH</name>
<keyword evidence="3" id="KW-0804">Transcription</keyword>
<dbReference type="RefSeq" id="WP_197432825.1">
    <property type="nucleotide sequence ID" value="NZ_JBHSLU010000134.1"/>
</dbReference>
<evidence type="ECO:0000256" key="1">
    <source>
        <dbReference type="ARBA" id="ARBA00023015"/>
    </source>
</evidence>
<dbReference type="SMART" id="SM00421">
    <property type="entry name" value="HTH_LUXR"/>
    <property type="match status" value="1"/>
</dbReference>
<sequence length="203" mass="22116">MSMIFSLPHPASPQPLPSCCAPARDPGRGAKPLFVIDAELRVHFRNQGATALTREGLSGEGRLICSDKLFAARLQTWLKRRLAGTASEEIRLPLLMRCGRQTVIDAVHLGGAGMDLFILTVDDPQRMIDRNVDEVAEACGLTPTEARILGLIVKGMDTVEAARKLGIARTTARTHLQRLFAKTGTARQSELVRFVATFVEEAA</sequence>
<reference evidence="6" key="1">
    <citation type="journal article" date="2019" name="Int. J. Syst. Evol. Microbiol.">
        <title>The Global Catalogue of Microorganisms (GCM) 10K type strain sequencing project: providing services to taxonomists for standard genome sequencing and annotation.</title>
        <authorList>
            <consortium name="The Broad Institute Genomics Platform"/>
            <consortium name="The Broad Institute Genome Sequencing Center for Infectious Disease"/>
            <person name="Wu L."/>
            <person name="Ma J."/>
        </authorList>
    </citation>
    <scope>NUCLEOTIDE SEQUENCE [LARGE SCALE GENOMIC DNA]</scope>
    <source>
        <strain evidence="6">CCUG 43117</strain>
    </source>
</reference>
<evidence type="ECO:0000313" key="6">
    <source>
        <dbReference type="Proteomes" id="UP001596060"/>
    </source>
</evidence>
<feature type="domain" description="HTH luxR-type" evidence="4">
    <location>
        <begin position="134"/>
        <end position="199"/>
    </location>
</feature>